<dbReference type="PATRIC" id="fig|649747.3.peg.4788"/>
<dbReference type="Gene3D" id="3.30.420.280">
    <property type="match status" value="1"/>
</dbReference>
<dbReference type="Proteomes" id="UP000016511">
    <property type="component" value="Unassembled WGS sequence"/>
</dbReference>
<dbReference type="Pfam" id="PF17288">
    <property type="entry name" value="Terminase_3C"/>
    <property type="match status" value="1"/>
</dbReference>
<dbReference type="InterPro" id="IPR006437">
    <property type="entry name" value="Phage_terminase_lsu"/>
</dbReference>
<sequence>MNIDVTINQAYLPFLQDNTRYQLFFGGSSSGKSFFLSQRTVLDVLEGHRNYLIVRNVMNTIKRSVFNEITKAILAMGLRPYFDINKSDLVITCLLNNKQILFCGLDDPEKIKSVTPIDGVITDVWVEEATETKYEAVKQLDKRLRGRSVVPKRLILSFNPVLQDHWIYRQYFSGWQDDKNFYRDEKVIILKTTYKDNDFLEEDDRRALEEETDKYYYEVYTLGNWGVLGNVIFKNWEVQDLSEIRQTFDRFNNGLDFGFSDDPNALAHMHYDRKRKTLYILDELYMTELTNDLLAEEVKKIIDRQVVTCDSSEPKSIKELCQFGVRAIPAKKGPDSVNFGIDWLKRQKIIIDVRCVNAKLEFQKYKWKEDKYGNVLPVPVDKDNHLIDAIRYGCEDLMTQNTIKANDGFKRHRIKI</sequence>
<dbReference type="STRING" id="649747.HMPREF0083_05319"/>
<dbReference type="InterPro" id="IPR035412">
    <property type="entry name" value="Terminase_L_N"/>
</dbReference>
<feature type="domain" description="Phage terminase large subunit C-terminal" evidence="2">
    <location>
        <begin position="256"/>
        <end position="395"/>
    </location>
</feature>
<comment type="caution">
    <text evidence="3">The sequence shown here is derived from an EMBL/GenBank/DDBJ whole genome shotgun (WGS) entry which is preliminary data.</text>
</comment>
<dbReference type="Gene3D" id="3.40.50.300">
    <property type="entry name" value="P-loop containing nucleotide triphosphate hydrolases"/>
    <property type="match status" value="1"/>
</dbReference>
<evidence type="ECO:0000313" key="3">
    <source>
        <dbReference type="EMBL" id="ERI06477.1"/>
    </source>
</evidence>
<dbReference type="GeneID" id="92841824"/>
<name>U1Y2Q1_ANEAE</name>
<gene>
    <name evidence="3" type="ORF">HMPREF0083_05319</name>
</gene>
<dbReference type="HOGENOM" id="CLU_035697_3_0_9"/>
<evidence type="ECO:0000259" key="2">
    <source>
        <dbReference type="Pfam" id="PF17288"/>
    </source>
</evidence>
<dbReference type="InterPro" id="IPR027417">
    <property type="entry name" value="P-loop_NTPase"/>
</dbReference>
<dbReference type="RefSeq" id="WP_021624923.1">
    <property type="nucleotide sequence ID" value="NZ_KE952920.1"/>
</dbReference>
<dbReference type="AlphaFoldDB" id="U1Y2Q1"/>
<evidence type="ECO:0000313" key="4">
    <source>
        <dbReference type="Proteomes" id="UP000016511"/>
    </source>
</evidence>
<dbReference type="PANTHER" id="PTHR39184:SF1">
    <property type="entry name" value="PBSX PHAGE TERMINASE LARGE SUBUNIT"/>
    <property type="match status" value="1"/>
</dbReference>
<keyword evidence="4" id="KW-1185">Reference proteome</keyword>
<dbReference type="Pfam" id="PF04466">
    <property type="entry name" value="Terminase_3"/>
    <property type="match status" value="1"/>
</dbReference>
<dbReference type="InterPro" id="IPR035413">
    <property type="entry name" value="Terminase_L_C"/>
</dbReference>
<feature type="domain" description="Phage terminase large subunit N-terminal" evidence="1">
    <location>
        <begin position="19"/>
        <end position="223"/>
    </location>
</feature>
<reference evidence="3 4" key="1">
    <citation type="submission" date="2013-08" db="EMBL/GenBank/DDBJ databases">
        <authorList>
            <person name="Weinstock G."/>
            <person name="Sodergren E."/>
            <person name="Wylie T."/>
            <person name="Fulton L."/>
            <person name="Fulton R."/>
            <person name="Fronick C."/>
            <person name="O'Laughlin M."/>
            <person name="Godfrey J."/>
            <person name="Miner T."/>
            <person name="Herter B."/>
            <person name="Appelbaum E."/>
            <person name="Cordes M."/>
            <person name="Lek S."/>
            <person name="Wollam A."/>
            <person name="Pepin K.H."/>
            <person name="Palsikar V.B."/>
            <person name="Mitreva M."/>
            <person name="Wilson R.K."/>
        </authorList>
    </citation>
    <scope>NUCLEOTIDE SEQUENCE [LARGE SCALE GENOMIC DNA]</scope>
    <source>
        <strain evidence="3 4">ATCC 12856</strain>
    </source>
</reference>
<dbReference type="NCBIfam" id="TIGR01547">
    <property type="entry name" value="phage_term_2"/>
    <property type="match status" value="1"/>
</dbReference>
<evidence type="ECO:0000259" key="1">
    <source>
        <dbReference type="Pfam" id="PF04466"/>
    </source>
</evidence>
<protein>
    <submittedName>
        <fullName evidence="3">Phage terminase, large subunit, PBSX family</fullName>
    </submittedName>
</protein>
<organism evidence="3 4">
    <name type="scientific">Aneurinibacillus aneurinilyticus ATCC 12856</name>
    <dbReference type="NCBI Taxonomy" id="649747"/>
    <lineage>
        <taxon>Bacteria</taxon>
        <taxon>Bacillati</taxon>
        <taxon>Bacillota</taxon>
        <taxon>Bacilli</taxon>
        <taxon>Bacillales</taxon>
        <taxon>Paenibacillaceae</taxon>
        <taxon>Aneurinibacillus group</taxon>
        <taxon>Aneurinibacillus</taxon>
    </lineage>
</organism>
<proteinExistence type="predicted"/>
<dbReference type="InterPro" id="IPR052380">
    <property type="entry name" value="Viral_DNA_packaging_terminase"/>
</dbReference>
<accession>U1Y2Q1</accession>
<dbReference type="PANTHER" id="PTHR39184">
    <property type="match status" value="1"/>
</dbReference>
<dbReference type="EMBL" id="AWSJ01000322">
    <property type="protein sequence ID" value="ERI06477.1"/>
    <property type="molecule type" value="Genomic_DNA"/>
</dbReference>
<dbReference type="eggNOG" id="COG1783">
    <property type="taxonomic scope" value="Bacteria"/>
</dbReference>